<reference evidence="1 2" key="1">
    <citation type="submission" date="2016-10" db="EMBL/GenBank/DDBJ databases">
        <authorList>
            <person name="de Groot N.N."/>
        </authorList>
    </citation>
    <scope>NUCLEOTIDE SEQUENCE [LARGE SCALE GENOMIC DNA]</scope>
    <source>
        <strain evidence="1 2">LMG 27731</strain>
    </source>
</reference>
<dbReference type="AlphaFoldDB" id="A0A1I7ELL9"/>
<protein>
    <submittedName>
        <fullName evidence="1">Uncharacterized protein</fullName>
    </submittedName>
</protein>
<dbReference type="Proteomes" id="UP000198844">
    <property type="component" value="Unassembled WGS sequence"/>
</dbReference>
<dbReference type="EMBL" id="FPBH01000030">
    <property type="protein sequence ID" value="SFU24826.1"/>
    <property type="molecule type" value="Genomic_DNA"/>
</dbReference>
<gene>
    <name evidence="1" type="ORF">SAMN05192563_103022</name>
</gene>
<proteinExistence type="predicted"/>
<sequence>MKMLWLNYRDADVCIGLLTYLVVSQLMRYSLTDRWLTERQVVESTHLWMCVNGRIDLLQRVTLASRAQDIAAHVLRVSKVQFDAETLTGAFVDFIHLDYQSPVVAESHHACAVHVMFGVNSSGNREKRDMQ</sequence>
<name>A0A1I7ELL9_9BURK</name>
<evidence type="ECO:0000313" key="2">
    <source>
        <dbReference type="Proteomes" id="UP000198844"/>
    </source>
</evidence>
<organism evidence="1 2">
    <name type="scientific">Paraburkholderia aspalathi</name>
    <dbReference type="NCBI Taxonomy" id="1324617"/>
    <lineage>
        <taxon>Bacteria</taxon>
        <taxon>Pseudomonadati</taxon>
        <taxon>Pseudomonadota</taxon>
        <taxon>Betaproteobacteria</taxon>
        <taxon>Burkholderiales</taxon>
        <taxon>Burkholderiaceae</taxon>
        <taxon>Paraburkholderia</taxon>
    </lineage>
</organism>
<accession>A0A1I7ELL9</accession>
<evidence type="ECO:0000313" key="1">
    <source>
        <dbReference type="EMBL" id="SFU24826.1"/>
    </source>
</evidence>